<proteinExistence type="predicted"/>
<dbReference type="EMBL" id="GU735261">
    <property type="protein sequence ID" value="ADE29247.1"/>
    <property type="molecule type" value="Genomic_DNA"/>
</dbReference>
<reference evidence="1" key="1">
    <citation type="journal article" date="2010" name="Environ. Microbiol.">
        <title>The metavirome of a hypersaline environment.</title>
        <authorList>
            <person name="Santos F."/>
            <person name="Yarza P."/>
            <person name="Parro V."/>
            <person name="Briones C."/>
            <person name="Anton J."/>
        </authorList>
    </citation>
    <scope>NUCLEOTIDE SEQUENCE</scope>
</reference>
<protein>
    <submittedName>
        <fullName evidence="1">Uncharacterized protein</fullName>
    </submittedName>
</protein>
<evidence type="ECO:0000313" key="1">
    <source>
        <dbReference type="EMBL" id="ADE29247.1"/>
    </source>
</evidence>
<name>D5L2I8_9VIRU</name>
<accession>D5L2I8</accession>
<sequence length="107" mass="12090">MCYLTPFNFPMPRYGESPTHHGGDVAVTLFFISRYVSRMSDNRLIHSVDKQIQIEVPDEVLTEAALRTDPDADRTDIRDALRVFLNHRIEIVTPDGSSAVDAILSDE</sequence>
<organism evidence="1">
    <name type="scientific">uncultured virus</name>
    <dbReference type="NCBI Taxonomy" id="340016"/>
    <lineage>
        <taxon>Viruses</taxon>
        <taxon>environmental samples</taxon>
    </lineage>
</organism>
<dbReference type="SUPFAM" id="SSF143968">
    <property type="entry name" value="UbiD C-terminal domain-like"/>
    <property type="match status" value="1"/>
</dbReference>